<dbReference type="InterPro" id="IPR000276">
    <property type="entry name" value="GPCR_Rhodpsn"/>
</dbReference>
<evidence type="ECO:0000256" key="1">
    <source>
        <dbReference type="ARBA" id="ARBA00004651"/>
    </source>
</evidence>
<evidence type="ECO:0000313" key="13">
    <source>
        <dbReference type="WBParaSite" id="TCONS_00013540.p1"/>
    </source>
</evidence>
<evidence type="ECO:0000313" key="12">
    <source>
        <dbReference type="Proteomes" id="UP000035681"/>
    </source>
</evidence>
<evidence type="ECO:0000256" key="8">
    <source>
        <dbReference type="ARBA" id="ARBA00023180"/>
    </source>
</evidence>
<dbReference type="CDD" id="cd00637">
    <property type="entry name" value="7tm_classA_rhodopsin-like"/>
    <property type="match status" value="1"/>
</dbReference>
<evidence type="ECO:0000256" key="6">
    <source>
        <dbReference type="ARBA" id="ARBA00023136"/>
    </source>
</evidence>
<dbReference type="PANTHER" id="PTHR24246:SF27">
    <property type="entry name" value="ADENOSINE RECEPTOR, ISOFORM A"/>
    <property type="match status" value="1"/>
</dbReference>
<comment type="subcellular location">
    <subcellularLocation>
        <location evidence="1">Cell membrane</location>
        <topology evidence="1">Multi-pass membrane protein</topology>
    </subcellularLocation>
</comment>
<evidence type="ECO:0000256" key="7">
    <source>
        <dbReference type="ARBA" id="ARBA00023170"/>
    </source>
</evidence>
<keyword evidence="2" id="KW-1003">Cell membrane</keyword>
<evidence type="ECO:0000256" key="2">
    <source>
        <dbReference type="ARBA" id="ARBA00022475"/>
    </source>
</evidence>
<feature type="transmembrane region" description="Helical" evidence="10">
    <location>
        <begin position="110"/>
        <end position="131"/>
    </location>
</feature>
<keyword evidence="4 10" id="KW-1133">Transmembrane helix</keyword>
<keyword evidence="8" id="KW-0325">Glycoprotein</keyword>
<keyword evidence="5" id="KW-0297">G-protein coupled receptor</keyword>
<evidence type="ECO:0000256" key="3">
    <source>
        <dbReference type="ARBA" id="ARBA00022692"/>
    </source>
</evidence>
<organism evidence="12 13">
    <name type="scientific">Strongyloides stercoralis</name>
    <name type="common">Threadworm</name>
    <dbReference type="NCBI Taxonomy" id="6248"/>
    <lineage>
        <taxon>Eukaryota</taxon>
        <taxon>Metazoa</taxon>
        <taxon>Ecdysozoa</taxon>
        <taxon>Nematoda</taxon>
        <taxon>Chromadorea</taxon>
        <taxon>Rhabditida</taxon>
        <taxon>Tylenchina</taxon>
        <taxon>Panagrolaimomorpha</taxon>
        <taxon>Strongyloidoidea</taxon>
        <taxon>Strongyloididae</taxon>
        <taxon>Strongyloides</taxon>
    </lineage>
</organism>
<feature type="transmembrane region" description="Helical" evidence="10">
    <location>
        <begin position="152"/>
        <end position="175"/>
    </location>
</feature>
<evidence type="ECO:0000256" key="9">
    <source>
        <dbReference type="ARBA" id="ARBA00023224"/>
    </source>
</evidence>
<keyword evidence="6 10" id="KW-0472">Membrane</keyword>
<dbReference type="PANTHER" id="PTHR24246">
    <property type="entry name" value="OLFACTORY RECEPTOR AND ADENOSINE RECEPTOR"/>
    <property type="match status" value="1"/>
</dbReference>
<keyword evidence="12" id="KW-1185">Reference proteome</keyword>
<dbReference type="Pfam" id="PF00001">
    <property type="entry name" value="7tm_1"/>
    <property type="match status" value="1"/>
</dbReference>
<dbReference type="Gene3D" id="1.20.1070.10">
    <property type="entry name" value="Rhodopsin 7-helix transmembrane proteins"/>
    <property type="match status" value="1"/>
</dbReference>
<dbReference type="Proteomes" id="UP000035681">
    <property type="component" value="Unplaced"/>
</dbReference>
<sequence length="442" mass="51469">KSKFNKYSYKEGKIFANEILIADLEFQYTIYTWYVPILFIILGVACIGNIIITLSYIFIKKPVSIYLKLCISLAVSDLWAAILIAIGLYINSYLPSVIGKPLSTLCFNLILEIFRISGMFTSVLHLLALAFGQFLVTVRPMQFHCYATSRRVNTIICLMYIFPIFIVSFVFYIFLGNESSKNCLYNSYSHFPFRAFIFCLFSIPLIITFGLYIIILYILLNKRERDLFRHGGSIANRNREKKFKIKTTLIILTTFTFSWVCKKDCPIIYLVSIDFYTSFVCNTFVNTMVVLKLALNPLIYAFRIEKIRNAITKIFNRIKRYFLLHITIPFCSFNNSNISLKNFKCLCKRKIKIMNVVNNEEFNKNHIILNNQSNKINNLKIDNKNVGKSCSILTEKNRHPVKQKETSNKSKEVMLYTDINDFYTIYTVSNNTKQSMIQNIII</sequence>
<dbReference type="GO" id="GO:0005886">
    <property type="term" value="C:plasma membrane"/>
    <property type="evidence" value="ECO:0007669"/>
    <property type="project" value="UniProtKB-SubCell"/>
</dbReference>
<dbReference type="AlphaFoldDB" id="A0AAF5DJ41"/>
<accession>A0AAF5DJ41</accession>
<dbReference type="PRINTS" id="PR00237">
    <property type="entry name" value="GPCRRHODOPSN"/>
</dbReference>
<keyword evidence="9" id="KW-0807">Transducer</keyword>
<dbReference type="PROSITE" id="PS50262">
    <property type="entry name" value="G_PROTEIN_RECEP_F1_2"/>
    <property type="match status" value="1"/>
</dbReference>
<dbReference type="GO" id="GO:0004930">
    <property type="term" value="F:G protein-coupled receptor activity"/>
    <property type="evidence" value="ECO:0007669"/>
    <property type="project" value="UniProtKB-KW"/>
</dbReference>
<feature type="transmembrane region" description="Helical" evidence="10">
    <location>
        <begin position="66"/>
        <end position="90"/>
    </location>
</feature>
<keyword evidence="3 10" id="KW-0812">Transmembrane</keyword>
<name>A0AAF5DJ41_STRER</name>
<evidence type="ECO:0000259" key="11">
    <source>
        <dbReference type="PROSITE" id="PS50262"/>
    </source>
</evidence>
<evidence type="ECO:0000256" key="4">
    <source>
        <dbReference type="ARBA" id="ARBA00022989"/>
    </source>
</evidence>
<protein>
    <submittedName>
        <fullName evidence="13">G_PROTEIN_RECEP_F1_2 domain-containing protein</fullName>
    </submittedName>
</protein>
<dbReference type="InterPro" id="IPR017452">
    <property type="entry name" value="GPCR_Rhodpsn_7TM"/>
</dbReference>
<evidence type="ECO:0000256" key="5">
    <source>
        <dbReference type="ARBA" id="ARBA00023040"/>
    </source>
</evidence>
<reference evidence="13" key="1">
    <citation type="submission" date="2024-02" db="UniProtKB">
        <authorList>
            <consortium name="WormBaseParasite"/>
        </authorList>
    </citation>
    <scope>IDENTIFICATION</scope>
</reference>
<evidence type="ECO:0000256" key="10">
    <source>
        <dbReference type="SAM" id="Phobius"/>
    </source>
</evidence>
<feature type="transmembrane region" description="Helical" evidence="10">
    <location>
        <begin position="195"/>
        <end position="220"/>
    </location>
</feature>
<keyword evidence="7" id="KW-0675">Receptor</keyword>
<proteinExistence type="predicted"/>
<feature type="transmembrane region" description="Helical" evidence="10">
    <location>
        <begin position="33"/>
        <end position="59"/>
    </location>
</feature>
<feature type="transmembrane region" description="Helical" evidence="10">
    <location>
        <begin position="275"/>
        <end position="300"/>
    </location>
</feature>
<dbReference type="WBParaSite" id="TCONS_00013540.p1">
    <property type="protein sequence ID" value="TCONS_00013540.p1"/>
    <property type="gene ID" value="XLOC_008273"/>
</dbReference>
<feature type="domain" description="G-protein coupled receptors family 1 profile" evidence="11">
    <location>
        <begin position="48"/>
        <end position="300"/>
    </location>
</feature>
<dbReference type="SUPFAM" id="SSF81321">
    <property type="entry name" value="Family A G protein-coupled receptor-like"/>
    <property type="match status" value="1"/>
</dbReference>
<feature type="transmembrane region" description="Helical" evidence="10">
    <location>
        <begin position="243"/>
        <end position="260"/>
    </location>
</feature>